<dbReference type="AlphaFoldDB" id="A0A2L2Y1A2"/>
<dbReference type="GO" id="GO:0006457">
    <property type="term" value="P:protein folding"/>
    <property type="evidence" value="ECO:0007669"/>
    <property type="project" value="TreeGrafter"/>
</dbReference>
<protein>
    <submittedName>
        <fullName evidence="5">Tetratricopeptide repeat protein 4</fullName>
    </submittedName>
</protein>
<comment type="similarity">
    <text evidence="3">Belongs to the TTC4 family.</text>
</comment>
<accession>A0A2L2Y1A2</accession>
<organism evidence="5">
    <name type="scientific">Parasteatoda tepidariorum</name>
    <name type="common">Common house spider</name>
    <name type="synonym">Achaearanea tepidariorum</name>
    <dbReference type="NCBI Taxonomy" id="114398"/>
    <lineage>
        <taxon>Eukaryota</taxon>
        <taxon>Metazoa</taxon>
        <taxon>Ecdysozoa</taxon>
        <taxon>Arthropoda</taxon>
        <taxon>Chelicerata</taxon>
        <taxon>Arachnida</taxon>
        <taxon>Araneae</taxon>
        <taxon>Araneomorphae</taxon>
        <taxon>Entelegynae</taxon>
        <taxon>Araneoidea</taxon>
        <taxon>Theridiidae</taxon>
        <taxon>Parasteatoda</taxon>
    </lineage>
</organism>
<dbReference type="Pfam" id="PF18972">
    <property type="entry name" value="Wheel"/>
    <property type="match status" value="1"/>
</dbReference>
<dbReference type="GO" id="GO:0005829">
    <property type="term" value="C:cytosol"/>
    <property type="evidence" value="ECO:0007669"/>
    <property type="project" value="TreeGrafter"/>
</dbReference>
<dbReference type="OrthoDB" id="420195at2759"/>
<evidence type="ECO:0000256" key="3">
    <source>
        <dbReference type="ARBA" id="ARBA00023602"/>
    </source>
</evidence>
<evidence type="ECO:0000259" key="4">
    <source>
        <dbReference type="Pfam" id="PF18972"/>
    </source>
</evidence>
<dbReference type="GO" id="GO:0005634">
    <property type="term" value="C:nucleus"/>
    <property type="evidence" value="ECO:0007669"/>
    <property type="project" value="TreeGrafter"/>
</dbReference>
<dbReference type="GO" id="GO:0030544">
    <property type="term" value="F:Hsp70 protein binding"/>
    <property type="evidence" value="ECO:0007669"/>
    <property type="project" value="TreeGrafter"/>
</dbReference>
<dbReference type="InterPro" id="IPR019734">
    <property type="entry name" value="TPR_rpt"/>
</dbReference>
<keyword evidence="1" id="KW-0677">Repeat</keyword>
<proteinExistence type="evidence at transcript level"/>
<dbReference type="PANTHER" id="PTHR46035">
    <property type="entry name" value="TETRATRICOPEPTIDE REPEAT PROTEIN 4"/>
    <property type="match status" value="1"/>
</dbReference>
<name>A0A2L2Y1A2_PARTP</name>
<keyword evidence="2" id="KW-0802">TPR repeat</keyword>
<evidence type="ECO:0000313" key="5">
    <source>
        <dbReference type="EMBL" id="LAA00895.1"/>
    </source>
</evidence>
<dbReference type="GO" id="GO:0051879">
    <property type="term" value="F:Hsp90 protein binding"/>
    <property type="evidence" value="ECO:0007669"/>
    <property type="project" value="InterPro"/>
</dbReference>
<evidence type="ECO:0000256" key="2">
    <source>
        <dbReference type="ARBA" id="ARBA00022803"/>
    </source>
</evidence>
<dbReference type="InterPro" id="IPR044059">
    <property type="entry name" value="Csn1/TTC4_wheel"/>
</dbReference>
<dbReference type="Gene3D" id="1.25.40.10">
    <property type="entry name" value="Tetratricopeptide repeat domain"/>
    <property type="match status" value="1"/>
</dbReference>
<dbReference type="EMBL" id="IAAA01007517">
    <property type="protein sequence ID" value="LAA00895.1"/>
    <property type="molecule type" value="mRNA"/>
</dbReference>
<dbReference type="CDD" id="cd21380">
    <property type="entry name" value="CTWD_Cns1"/>
    <property type="match status" value="1"/>
</dbReference>
<dbReference type="InterPro" id="IPR011990">
    <property type="entry name" value="TPR-like_helical_dom_sf"/>
</dbReference>
<dbReference type="SUPFAM" id="SSF48452">
    <property type="entry name" value="TPR-like"/>
    <property type="match status" value="1"/>
</dbReference>
<dbReference type="SMART" id="SM00028">
    <property type="entry name" value="TPR"/>
    <property type="match status" value="3"/>
</dbReference>
<evidence type="ECO:0000256" key="1">
    <source>
        <dbReference type="ARBA" id="ARBA00022737"/>
    </source>
</evidence>
<reference evidence="5" key="1">
    <citation type="journal article" date="2016" name="Mol. Ecol. Resour.">
        <title>Evaluation of the impact of RNA preservation methods of spiders for de novo transcriptome assembly.</title>
        <authorList>
            <person name="Kono N."/>
            <person name="Nakamura H."/>
            <person name="Ito Y."/>
            <person name="Tomita M."/>
            <person name="Arakawa K."/>
        </authorList>
    </citation>
    <scope>NUCLEOTIDE SEQUENCE</scope>
    <source>
        <tissue evidence="5">Whole body</tissue>
    </source>
</reference>
<sequence>MDADELVDKLNQDTADFLAQLPKGKKEDLWSFNDWDTEMQKHPLFMTKPPAEGEEMSPLIEAIQSLKYDPDENTPEELALSYKEDGNVNFKGKKYRWAVDSYTEGLKANCSDEELNAQLYSNRAAAHYHIGNYEKSLKDALASKALQPNYIKSLERGALCCFKLNKMVECISWCDEGLTVNPDNKLLEELKNKALQKKKADDRDRRKALAQDSKRQKELEVLKKVIAERKIQLGSNNLDFENVQTICPSAVSARVHLDQDNKLVWPVMILYPEYGTSDYIQEFHEESVFFDHFKVMFQDPPGWDQDGKYSLENLQISFMDNAPSVEIITVKITDTLKNVLSHKRYKVYDGTPAFFVTAADSSFDREFRKTYRAVN</sequence>
<dbReference type="PANTHER" id="PTHR46035:SF1">
    <property type="entry name" value="TETRATRICOPEPTIDE REPEAT PROTEIN 4"/>
    <property type="match status" value="1"/>
</dbReference>
<feature type="domain" description="Cns1/TTC4 wheel" evidence="4">
    <location>
        <begin position="258"/>
        <end position="359"/>
    </location>
</feature>